<organism evidence="1 2">
    <name type="scientific">Niastella vici</name>
    <dbReference type="NCBI Taxonomy" id="1703345"/>
    <lineage>
        <taxon>Bacteria</taxon>
        <taxon>Pseudomonadati</taxon>
        <taxon>Bacteroidota</taxon>
        <taxon>Chitinophagia</taxon>
        <taxon>Chitinophagales</taxon>
        <taxon>Chitinophagaceae</taxon>
        <taxon>Niastella</taxon>
    </lineage>
</organism>
<dbReference type="AlphaFoldDB" id="A0A1V9G4B3"/>
<dbReference type="InterPro" id="IPR018534">
    <property type="entry name" value="Tet_reg_excision_RteC"/>
</dbReference>
<gene>
    <name evidence="1" type="ORF">A3860_17650</name>
</gene>
<dbReference type="OrthoDB" id="790983at2"/>
<dbReference type="Pfam" id="PF09357">
    <property type="entry name" value="RteC"/>
    <property type="match status" value="1"/>
</dbReference>
<evidence type="ECO:0000313" key="2">
    <source>
        <dbReference type="Proteomes" id="UP000192796"/>
    </source>
</evidence>
<protein>
    <recommendedName>
        <fullName evidence="3">Tetracycline regulation of excision, RteC</fullName>
    </recommendedName>
</protein>
<name>A0A1V9G4B3_9BACT</name>
<dbReference type="EMBL" id="LVYD01000024">
    <property type="protein sequence ID" value="OQP65489.1"/>
    <property type="molecule type" value="Genomic_DNA"/>
</dbReference>
<accession>A0A1V9G4B3</accession>
<dbReference type="RefSeq" id="WP_081146366.1">
    <property type="nucleotide sequence ID" value="NZ_LVYD01000024.1"/>
</dbReference>
<reference evidence="1 2" key="1">
    <citation type="submission" date="2016-03" db="EMBL/GenBank/DDBJ databases">
        <title>Niastella vici sp. nov., isolated from farmland soil.</title>
        <authorList>
            <person name="Chen L."/>
            <person name="Wang D."/>
            <person name="Yang S."/>
            <person name="Wang G."/>
        </authorList>
    </citation>
    <scope>NUCLEOTIDE SEQUENCE [LARGE SCALE GENOMIC DNA]</scope>
    <source>
        <strain evidence="1 2">DJ57</strain>
    </source>
</reference>
<evidence type="ECO:0008006" key="3">
    <source>
        <dbReference type="Google" id="ProtNLM"/>
    </source>
</evidence>
<proteinExistence type="predicted"/>
<comment type="caution">
    <text evidence="1">The sequence shown here is derived from an EMBL/GenBank/DDBJ whole genome shotgun (WGS) entry which is preliminary data.</text>
</comment>
<sequence>MEELTEELATIQQEKSVISLGQALQAMQACRESMNSLQEYVIQNNFSNQSEEINFFKLIKPKFYSLLIFYHRLYNIEVSRPIGSEDDIKIYLQNQLNQIRHFFEENKFWYQYHRAGETYLDEKLFLRNRSQSPLSFRIYDINAHPSFSTGFEYIFSRIIANELLAGYIQKSLLSGQNSKQELNFISSQPQPLTWTDPKSALIELAYALKSKGSFNNGKATLKEITDYLQQVFEIQLTNPTRDFQEILRRKTGYSNFLDSLRESYLKYIDQLENKDHR</sequence>
<dbReference type="STRING" id="1703345.A3860_17650"/>
<evidence type="ECO:0000313" key="1">
    <source>
        <dbReference type="EMBL" id="OQP65489.1"/>
    </source>
</evidence>
<keyword evidence="2" id="KW-1185">Reference proteome</keyword>
<dbReference type="Proteomes" id="UP000192796">
    <property type="component" value="Unassembled WGS sequence"/>
</dbReference>